<keyword evidence="3" id="KW-0804">Transcription</keyword>
<keyword evidence="1" id="KW-0805">Transcription regulation</keyword>
<geneLocation type="chloroplast" evidence="7"/>
<evidence type="ECO:0000256" key="4">
    <source>
        <dbReference type="PROSITE-ProRule" id="PRU00169"/>
    </source>
</evidence>
<keyword evidence="2" id="KW-0238">DNA-binding</keyword>
<feature type="modified residue" description="4-aspartylphosphate" evidence="4">
    <location>
        <position position="53"/>
    </location>
</feature>
<organism evidence="7">
    <name type="scientific">Hommersandiophycus borowitzkae</name>
    <dbReference type="NCBI Taxonomy" id="268573"/>
    <lineage>
        <taxon>Eukaryota</taxon>
        <taxon>Rhodophyta</taxon>
        <taxon>Florideophyceae</taxon>
        <taxon>Nemaliophycidae</taxon>
        <taxon>Nemaliales</taxon>
        <taxon>Liagoraceae</taxon>
        <taxon>Hommersandiophycus</taxon>
    </lineage>
</organism>
<dbReference type="Gene3D" id="1.10.10.10">
    <property type="entry name" value="Winged helix-like DNA-binding domain superfamily/Winged helix DNA-binding domain"/>
    <property type="match status" value="1"/>
</dbReference>
<dbReference type="SMART" id="SM00421">
    <property type="entry name" value="HTH_LUXR"/>
    <property type="match status" value="1"/>
</dbReference>
<dbReference type="PANTHER" id="PTHR48111:SF67">
    <property type="entry name" value="TRANSCRIPTIONAL REGULATORY PROTEIN TCTD"/>
    <property type="match status" value="1"/>
</dbReference>
<sequence length="210" mass="23787">MSYRILLVDDDTSLLLSTSSYLLEAGFCTKIVTTVSQAIDALIDEKFDLIIADIVLPCKNGYDLIQYITSNSSLNSIPLIFLTAKGMTKDRILGYDLGCRGYLTKPFDPAELLSIVRNILNDKQLSTIHHHNNTVINTTLIDENLVLTNREQEILKLVLKGRTNKEIASTLNITVRTTEKYVSRLLSKTTTRNRTELAQYFYSRQKFNTS</sequence>
<dbReference type="PROSITE" id="PS50110">
    <property type="entry name" value="RESPONSE_REGULATORY"/>
    <property type="match status" value="1"/>
</dbReference>
<dbReference type="GeneID" id="29999207"/>
<dbReference type="PROSITE" id="PS50043">
    <property type="entry name" value="HTH_LUXR_2"/>
    <property type="match status" value="1"/>
</dbReference>
<dbReference type="InterPro" id="IPR039420">
    <property type="entry name" value="WalR-like"/>
</dbReference>
<evidence type="ECO:0000313" key="7">
    <source>
        <dbReference type="EMBL" id="SCW22254.1"/>
    </source>
</evidence>
<dbReference type="PRINTS" id="PR00038">
    <property type="entry name" value="HTHLUXR"/>
</dbReference>
<evidence type="ECO:0008006" key="8">
    <source>
        <dbReference type="Google" id="ProtNLM"/>
    </source>
</evidence>
<keyword evidence="7" id="KW-0150">Chloroplast</keyword>
<dbReference type="GO" id="GO:0032993">
    <property type="term" value="C:protein-DNA complex"/>
    <property type="evidence" value="ECO:0007669"/>
    <property type="project" value="TreeGrafter"/>
</dbReference>
<evidence type="ECO:0000259" key="5">
    <source>
        <dbReference type="PROSITE" id="PS50043"/>
    </source>
</evidence>
<feature type="domain" description="Response regulatory" evidence="6">
    <location>
        <begin position="4"/>
        <end position="120"/>
    </location>
</feature>
<dbReference type="AlphaFoldDB" id="A0A1G4NUG4"/>
<feature type="domain" description="HTH luxR-type" evidence="5">
    <location>
        <begin position="140"/>
        <end position="205"/>
    </location>
</feature>
<protein>
    <recommendedName>
        <fullName evidence="8">TctD transcriptional regulator</fullName>
    </recommendedName>
</protein>
<evidence type="ECO:0000259" key="6">
    <source>
        <dbReference type="PROSITE" id="PS50110"/>
    </source>
</evidence>
<dbReference type="EMBL" id="LT622867">
    <property type="protein sequence ID" value="SCW22254.1"/>
    <property type="molecule type" value="Genomic_DNA"/>
</dbReference>
<evidence type="ECO:0000256" key="3">
    <source>
        <dbReference type="ARBA" id="ARBA00023163"/>
    </source>
</evidence>
<dbReference type="InterPro" id="IPR016032">
    <property type="entry name" value="Sig_transdc_resp-reg_C-effctor"/>
</dbReference>
<proteinExistence type="predicted"/>
<evidence type="ECO:0000256" key="1">
    <source>
        <dbReference type="ARBA" id="ARBA00023015"/>
    </source>
</evidence>
<name>A0A1G4NUG4_9FLOR</name>
<dbReference type="GO" id="GO:0000976">
    <property type="term" value="F:transcription cis-regulatory region binding"/>
    <property type="evidence" value="ECO:0007669"/>
    <property type="project" value="TreeGrafter"/>
</dbReference>
<dbReference type="SMART" id="SM00448">
    <property type="entry name" value="REC"/>
    <property type="match status" value="1"/>
</dbReference>
<accession>A0A1G4NUG4</accession>
<dbReference type="CDD" id="cd06170">
    <property type="entry name" value="LuxR_C_like"/>
    <property type="match status" value="1"/>
</dbReference>
<dbReference type="PANTHER" id="PTHR48111">
    <property type="entry name" value="REGULATOR OF RPOS"/>
    <property type="match status" value="1"/>
</dbReference>
<reference evidence="7" key="2">
    <citation type="submission" date="2016-10" db="EMBL/GenBank/DDBJ databases">
        <authorList>
            <person name="de Groot N.N."/>
        </authorList>
    </citation>
    <scope>NUCLEOTIDE SEQUENCE</scope>
    <source>
        <strain evidence="7">HV00480</strain>
    </source>
</reference>
<dbReference type="GO" id="GO:0005829">
    <property type="term" value="C:cytosol"/>
    <property type="evidence" value="ECO:0007669"/>
    <property type="project" value="TreeGrafter"/>
</dbReference>
<evidence type="ECO:0000256" key="2">
    <source>
        <dbReference type="ARBA" id="ARBA00023125"/>
    </source>
</evidence>
<dbReference type="SUPFAM" id="SSF46894">
    <property type="entry name" value="C-terminal effector domain of the bipartite response regulators"/>
    <property type="match status" value="1"/>
</dbReference>
<dbReference type="GO" id="GO:0006355">
    <property type="term" value="P:regulation of DNA-templated transcription"/>
    <property type="evidence" value="ECO:0007669"/>
    <property type="project" value="InterPro"/>
</dbReference>
<gene>
    <name evidence="7" type="primary">ycf29</name>
    <name evidence="7" type="ORF">HV00480_221</name>
</gene>
<dbReference type="Pfam" id="PF00072">
    <property type="entry name" value="Response_reg"/>
    <property type="match status" value="1"/>
</dbReference>
<dbReference type="Pfam" id="PF00196">
    <property type="entry name" value="GerE"/>
    <property type="match status" value="1"/>
</dbReference>
<dbReference type="RefSeq" id="YP_009314000.1">
    <property type="nucleotide sequence ID" value="NC_031659.1"/>
</dbReference>
<dbReference type="InterPro" id="IPR000792">
    <property type="entry name" value="Tscrpt_reg_LuxR_C"/>
</dbReference>
<dbReference type="InterPro" id="IPR036388">
    <property type="entry name" value="WH-like_DNA-bd_sf"/>
</dbReference>
<dbReference type="SUPFAM" id="SSF52172">
    <property type="entry name" value="CheY-like"/>
    <property type="match status" value="1"/>
</dbReference>
<dbReference type="GO" id="GO:0000156">
    <property type="term" value="F:phosphorelay response regulator activity"/>
    <property type="evidence" value="ECO:0007669"/>
    <property type="project" value="TreeGrafter"/>
</dbReference>
<keyword evidence="7" id="KW-0934">Plastid</keyword>
<dbReference type="InterPro" id="IPR001789">
    <property type="entry name" value="Sig_transdc_resp-reg_receiver"/>
</dbReference>
<dbReference type="InterPro" id="IPR011006">
    <property type="entry name" value="CheY-like_superfamily"/>
</dbReference>
<keyword evidence="4" id="KW-0597">Phosphoprotein</keyword>
<reference evidence="7" key="1">
    <citation type="submission" date="2016-10" db="EMBL/GenBank/DDBJ databases">
        <title>Chloroplast genomes as a tool to resolve red algal phylogenies: a case study in the Nemaliales.</title>
        <authorList>
            <person name="Costa J.F."/>
            <person name="Lin S.M."/>
            <person name="Macaya E.C."/>
            <person name="Fernandez-Garcia C."/>
            <person name="Verbruggen H."/>
        </authorList>
    </citation>
    <scope>NUCLEOTIDE SEQUENCE</scope>
    <source>
        <strain evidence="7">HV00480</strain>
    </source>
</reference>
<dbReference type="Gene3D" id="3.40.50.2300">
    <property type="match status" value="1"/>
</dbReference>